<dbReference type="Pfam" id="PF19501">
    <property type="entry name" value="PcRGLX_1st"/>
    <property type="match status" value="1"/>
</dbReference>
<evidence type="ECO:0000259" key="3">
    <source>
        <dbReference type="Pfam" id="PF21346"/>
    </source>
</evidence>
<feature type="domain" description="PcRGLX/YetA-like central beta-sandwich" evidence="2">
    <location>
        <begin position="97"/>
        <end position="444"/>
    </location>
</feature>
<evidence type="ECO:0000313" key="5">
    <source>
        <dbReference type="Proteomes" id="UP001057134"/>
    </source>
</evidence>
<dbReference type="InterPro" id="IPR045793">
    <property type="entry name" value="PcRGLX/YetA-like"/>
</dbReference>
<evidence type="ECO:0008006" key="6">
    <source>
        <dbReference type="Google" id="ProtNLM"/>
    </source>
</evidence>
<dbReference type="InterPro" id="IPR048330">
    <property type="entry name" value="PcRGLX/YetA_2nd"/>
</dbReference>
<dbReference type="InterPro" id="IPR048329">
    <property type="entry name" value="PcRGLX_1st"/>
</dbReference>
<dbReference type="Pfam" id="PF21345">
    <property type="entry name" value="PcRGLX_2nd"/>
    <property type="match status" value="1"/>
</dbReference>
<evidence type="ECO:0000313" key="4">
    <source>
        <dbReference type="EMBL" id="UQZ82578.1"/>
    </source>
</evidence>
<organism evidence="4 5">
    <name type="scientific">Paenibacillus konkukensis</name>
    <dbReference type="NCBI Taxonomy" id="2020716"/>
    <lineage>
        <taxon>Bacteria</taxon>
        <taxon>Bacillati</taxon>
        <taxon>Bacillota</taxon>
        <taxon>Bacilli</taxon>
        <taxon>Bacillales</taxon>
        <taxon>Paenibacillaceae</taxon>
        <taxon>Paenibacillus</taxon>
    </lineage>
</organism>
<feature type="domain" description="PcRGLX/YetA-like C-terminal alpha/alpha toroid" evidence="3">
    <location>
        <begin position="451"/>
        <end position="854"/>
    </location>
</feature>
<evidence type="ECO:0000259" key="2">
    <source>
        <dbReference type="Pfam" id="PF21345"/>
    </source>
</evidence>
<reference evidence="4" key="1">
    <citation type="submission" date="2018-02" db="EMBL/GenBank/DDBJ databases">
        <authorList>
            <person name="Kim S.-K."/>
            <person name="Jung H.-I."/>
            <person name="Lee S.-W."/>
        </authorList>
    </citation>
    <scope>NUCLEOTIDE SEQUENCE</scope>
    <source>
        <strain evidence="4">SK3146</strain>
    </source>
</reference>
<dbReference type="EMBL" id="CP027059">
    <property type="protein sequence ID" value="UQZ82578.1"/>
    <property type="molecule type" value="Genomic_DNA"/>
</dbReference>
<gene>
    <name evidence="4" type="ORF">SK3146_01735</name>
</gene>
<dbReference type="Pfam" id="PF21346">
    <property type="entry name" value="PcRGLX_3rd"/>
    <property type="match status" value="1"/>
</dbReference>
<sequence>MSVQTDRIELKWLGTKGHAADGLGVTWGIPWAEGQLQRDEPLALTGAGGEAVPVQSWPTAYWPDGSVKWSAHAASIAGERSDAYYLSKGAPAAAAGVKVTSSDDEVVVDTGSIVCRLNREGSSLIRSIQRGGSLVCTGGRLLCIREERYATSGVVTRKEHPFSSVISSVAVEQSGPVRAVVRIEGNHKLHAGVREWLPFSLRLYFYAGQPTIKAIHTFKFDGNPHMDFIKGLGMTFKVPMNGPLYNRHVRFTGDAGIFAESPKHLMTIRTSGKYEELFRRQTAGEPVSFDPEEDERFIGLIEESAVWDDFKLVQSSADSYTITKRTQEGCAWIRAAFGHRSLGTAYAGGENGGLSVGVRNFWKKYPSSLELHHTSKEEAELTAWFWSPDAEPMDLRHYDTTTHLQSSYEGFDEMRSTPYGIANTSELAIGCYERTPSHAELHAAALECQSPSLLVCRPEHYYEARAFGIWSLPNRSTSAHARLEDQLDAAIEFYKEEIEQRRWYGFWDYGDVMHSYDPTRHTWRYDIGGCAWQNTELVPNMWLWYMFLRSGREDIFRLAEAMTRHTSEVDVYHFGEYAGLGSRHNVVHWGCGCKEARIGMAGLHRFYYYLTADERIGDIMDEVTDSDYTTVHLDPMRYYFPKDEYPTHARVGPDWAAFSSNWMTRWERYEDTSYRDKLLVGIESLKKMPNRMKNLAVHGYDPKTGKLYDMGNNAGGHLAICMGGPQVWMELALMLKDPEWESMLAEIGEFYNLPREVKEEKLVGGLGKGGYSWPMFSTGIAAYAASRNQDAALAQLAWSILLNDEVGNVHLGHSAQAVDELGYIRPIREIPWIATNTVSQWSLNAIVCLELIGPSLAQAEAAAGSD</sequence>
<feature type="domain" description="PcRGLX/YetA-like N-terminal RIFT barrel" evidence="1">
    <location>
        <begin position="7"/>
        <end position="88"/>
    </location>
</feature>
<dbReference type="InterPro" id="IPR048331">
    <property type="entry name" value="PcRGLX/YetA_3rd"/>
</dbReference>
<dbReference type="PANTHER" id="PTHR40081:SF1">
    <property type="entry name" value="TAT PATHWAY SIGNAL SEQUENCE DOMAIN PROTEIN"/>
    <property type="match status" value="1"/>
</dbReference>
<reference evidence="4" key="2">
    <citation type="journal article" date="2021" name="J Anim Sci Technol">
        <title>Complete genome sequence of Paenibacillus konkukensis sp. nov. SK3146 as a potential probiotic strain.</title>
        <authorList>
            <person name="Jung H.I."/>
            <person name="Park S."/>
            <person name="Niu K.M."/>
            <person name="Lee S.W."/>
            <person name="Kothari D."/>
            <person name="Yi K.J."/>
            <person name="Kim S.K."/>
        </authorList>
    </citation>
    <scope>NUCLEOTIDE SEQUENCE</scope>
    <source>
        <strain evidence="4">SK3146</strain>
    </source>
</reference>
<dbReference type="RefSeq" id="WP_249864700.1">
    <property type="nucleotide sequence ID" value="NZ_CP027059.1"/>
</dbReference>
<dbReference type="PANTHER" id="PTHR40081">
    <property type="entry name" value="CONCANAVALIN A-LIKE LECTIN/GLUCANASE"/>
    <property type="match status" value="1"/>
</dbReference>
<keyword evidence="5" id="KW-1185">Reference proteome</keyword>
<protein>
    <recommendedName>
        <fullName evidence="6">Tat pathway signal sequence domain protein</fullName>
    </recommendedName>
</protein>
<name>A0ABY4RKC5_9BACL</name>
<evidence type="ECO:0000259" key="1">
    <source>
        <dbReference type="Pfam" id="PF19501"/>
    </source>
</evidence>
<dbReference type="Proteomes" id="UP001057134">
    <property type="component" value="Chromosome"/>
</dbReference>
<accession>A0ABY4RKC5</accession>
<proteinExistence type="predicted"/>